<dbReference type="AlphaFoldDB" id="A0A098S9L9"/>
<evidence type="ECO:0008006" key="4">
    <source>
        <dbReference type="Google" id="ProtNLM"/>
    </source>
</evidence>
<organism evidence="2 3">
    <name type="scientific">Phaeodactylibacter xiamenensis</name>
    <dbReference type="NCBI Taxonomy" id="1524460"/>
    <lineage>
        <taxon>Bacteria</taxon>
        <taxon>Pseudomonadati</taxon>
        <taxon>Bacteroidota</taxon>
        <taxon>Saprospiria</taxon>
        <taxon>Saprospirales</taxon>
        <taxon>Haliscomenobacteraceae</taxon>
        <taxon>Phaeodactylibacter</taxon>
    </lineage>
</organism>
<accession>A0A098S9L9</accession>
<protein>
    <recommendedName>
        <fullName evidence="4">Porin</fullName>
    </recommendedName>
</protein>
<keyword evidence="3" id="KW-1185">Reference proteome</keyword>
<feature type="signal peptide" evidence="1">
    <location>
        <begin position="1"/>
        <end position="23"/>
    </location>
</feature>
<gene>
    <name evidence="2" type="ORF">IX84_10940</name>
</gene>
<dbReference type="InterPro" id="IPR025631">
    <property type="entry name" value="Porin_10"/>
</dbReference>
<name>A0A098S9L9_9BACT</name>
<dbReference type="RefSeq" id="WP_044219724.1">
    <property type="nucleotide sequence ID" value="NZ_JBKAGJ010000007.1"/>
</dbReference>
<proteinExistence type="predicted"/>
<dbReference type="STRING" id="1524460.IX84_10940"/>
<evidence type="ECO:0000313" key="2">
    <source>
        <dbReference type="EMBL" id="KGE88308.1"/>
    </source>
</evidence>
<dbReference type="Pfam" id="PF14121">
    <property type="entry name" value="Porin_10"/>
    <property type="match status" value="1"/>
</dbReference>
<keyword evidence="1" id="KW-0732">Signal</keyword>
<reference evidence="2 3" key="1">
    <citation type="journal article" date="2014" name="Int. J. Syst. Evol. Microbiol.">
        <title>Phaeodactylibacter xiamenensis gen. nov., sp. nov., a member of the family Saprospiraceae isolated from the marine alga Phaeodactylum tricornutum.</title>
        <authorList>
            <person name="Chen Z.Jr."/>
            <person name="Lei X."/>
            <person name="Lai Q."/>
            <person name="Li Y."/>
            <person name="Zhang B."/>
            <person name="Zhang J."/>
            <person name="Zhang H."/>
            <person name="Yang L."/>
            <person name="Zheng W."/>
            <person name="Tian Y."/>
            <person name="Yu Z."/>
            <person name="Xu H.Jr."/>
            <person name="Zheng T."/>
        </authorList>
    </citation>
    <scope>NUCLEOTIDE SEQUENCE [LARGE SCALE GENOMIC DNA]</scope>
    <source>
        <strain evidence="2 3">KD52</strain>
    </source>
</reference>
<feature type="chain" id="PRO_5001940037" description="Porin" evidence="1">
    <location>
        <begin position="24"/>
        <end position="647"/>
    </location>
</feature>
<dbReference type="OrthoDB" id="1489309at2"/>
<evidence type="ECO:0000313" key="3">
    <source>
        <dbReference type="Proteomes" id="UP000029736"/>
    </source>
</evidence>
<comment type="caution">
    <text evidence="2">The sequence shown here is derived from an EMBL/GenBank/DDBJ whole genome shotgun (WGS) entry which is preliminary data.</text>
</comment>
<dbReference type="Proteomes" id="UP000029736">
    <property type="component" value="Unassembled WGS sequence"/>
</dbReference>
<dbReference type="EMBL" id="JPOS01000020">
    <property type="protein sequence ID" value="KGE88308.1"/>
    <property type="molecule type" value="Genomic_DNA"/>
</dbReference>
<sequence length="647" mass="75312">MKPILTLLPLIAALLALPEMASAQFPGANRQQQQGQQQGLDQLDVLLDTFDVFYFYADNPNLEIPFSDTTLDDFFRQYDPTRRRRLDYRQLGILGSAHEPIVFEVPERRGFDIGQHQYDLYMTNGDQLKYYRLEKPVSIFAHTIGSEQADSYTKADFSRNFANGLNYTLDYDRITQFGENTQYPNQNVRNTTFNNGLWFQHPNNRYEAFFSVAANTIQMEDNGGVWEEPALGGEFSSPSAAEVLLGDARTRHSHREVSYTHYYRFGGGQDSIKGTRRAYTIAHKARFQNSLYKYADAYNPAVDSFYNRFPTFLIDPRGARFYLRHRQYENEFKLATFKLRGEGRDEAVQQRDLLEVGAVHTLHQLVQTNGDSTLNNLFLTGRYRLNPSERLLIDLRGHLGLLANAGDYRVSGDLFFDFKKLGQLELRGVSQLYSPTLMQHRMYLSERQLYRNNFDKTLSTTLQGKYILPGIQFSAEARYHLLNNFIYFGTDGLPQQTGVPISIGQLIVEKNFNLFWNLHFDNLFALQQSSQEVLRLPTFFGKHSFYYAGKWFRVLDVKLGVDLRYNEAFRANYYNPITGQFQLQDEQTIPFYPAADAFFLMKVTRFRAFFKWENGTAAFLDDYFYQTALYPYHRAVFRIGINWRFLD</sequence>
<evidence type="ECO:0000256" key="1">
    <source>
        <dbReference type="SAM" id="SignalP"/>
    </source>
</evidence>